<evidence type="ECO:0000313" key="2">
    <source>
        <dbReference type="Proteomes" id="UP000073816"/>
    </source>
</evidence>
<accession>A0A142EPR6</accession>
<reference evidence="2" key="1">
    <citation type="submission" date="2015-09" db="EMBL/GenBank/DDBJ databases">
        <title>Complete sequence of Algoriphagus sp. M8-2.</title>
        <authorList>
            <person name="Shintani M."/>
        </authorList>
    </citation>
    <scope>NUCLEOTIDE SEQUENCE [LARGE SCALE GENOMIC DNA]</scope>
    <source>
        <strain evidence="2">M8-2</strain>
    </source>
</reference>
<dbReference type="SUPFAM" id="SSF56954">
    <property type="entry name" value="Outer membrane efflux proteins (OEP)"/>
    <property type="match status" value="1"/>
</dbReference>
<organism evidence="1 2">
    <name type="scientific">Algoriphagus sanaruensis</name>
    <dbReference type="NCBI Taxonomy" id="1727163"/>
    <lineage>
        <taxon>Bacteria</taxon>
        <taxon>Pseudomonadati</taxon>
        <taxon>Bacteroidota</taxon>
        <taxon>Cytophagia</taxon>
        <taxon>Cytophagales</taxon>
        <taxon>Cyclobacteriaceae</taxon>
        <taxon>Algoriphagus</taxon>
    </lineage>
</organism>
<proteinExistence type="predicted"/>
<dbReference type="PATRIC" id="fig|1727163.4.peg.2468"/>
<dbReference type="STRING" id="1727163.AO498_11790"/>
<sequence>MRALIIWCFLLPIASFGQVSMEEFLESAFESIQIRQIDQQKGFLESGSYKMAPIRGLEFRTESNQLDPQRQDFALRISPANPWEINRNNAYFEKYQEVIDLGQIRQIKKLIQLRYDLIIDWVYLQDRKSLKDEEIKTIRLLIEILEAQRNSSFFDPENYAELKIDLIEKQAELQDLMLEEDVLMQRIVSFLPDAQSKNLDWNLDDLVSIERISNWIETHKAQIESEEVTYHRKLVELSKAEWELEKSNLNIGFLQAQYQQFRLAQDRKPWNIGLGIRLPIFNPNKGKMAEKKLDIFEAEGNLTQVQNEHVAEVELVKSKLVGLCENYFSIQNQLEDLDLISIEKNLNTLSSNNPAVNLRFQRNLLKSKNILARHQRDIYAAFIEYLSLTDALQQRPIVNYLGSDWITN</sequence>
<reference evidence="1 2" key="2">
    <citation type="journal article" date="2016" name="Genome Announc.">
        <title>Complete Genome Sequence of Algoriphagus sp. Strain M8-2, Isolated from a Brackish Lake.</title>
        <authorList>
            <person name="Muraguchi Y."/>
            <person name="Kushimoto K."/>
            <person name="Ohtsubo Y."/>
            <person name="Suzuki T."/>
            <person name="Dohra H."/>
            <person name="Kimbara K."/>
            <person name="Shintani M."/>
        </authorList>
    </citation>
    <scope>NUCLEOTIDE SEQUENCE [LARGE SCALE GENOMIC DNA]</scope>
    <source>
        <strain evidence="1 2">M8-2</strain>
    </source>
</reference>
<evidence type="ECO:0000313" key="1">
    <source>
        <dbReference type="EMBL" id="AMQ57121.1"/>
    </source>
</evidence>
<dbReference type="EMBL" id="CP012836">
    <property type="protein sequence ID" value="AMQ57121.1"/>
    <property type="molecule type" value="Genomic_DNA"/>
</dbReference>
<protein>
    <submittedName>
        <fullName evidence="1">Uncharacterized protein</fullName>
    </submittedName>
</protein>
<dbReference type="Gene3D" id="1.20.1600.10">
    <property type="entry name" value="Outer membrane efflux proteins (OEP)"/>
    <property type="match status" value="1"/>
</dbReference>
<dbReference type="KEGG" id="alm:AO498_11790"/>
<dbReference type="AlphaFoldDB" id="A0A142EPR6"/>
<dbReference type="RefSeq" id="WP_148660232.1">
    <property type="nucleotide sequence ID" value="NZ_CP012836.1"/>
</dbReference>
<keyword evidence="2" id="KW-1185">Reference proteome</keyword>
<name>A0A142EPR6_9BACT</name>
<gene>
    <name evidence="1" type="ORF">AO498_11790</name>
</gene>
<dbReference type="Proteomes" id="UP000073816">
    <property type="component" value="Chromosome"/>
</dbReference>
<dbReference type="OrthoDB" id="835986at2"/>